<dbReference type="RefSeq" id="WP_284189156.1">
    <property type="nucleotide sequence ID" value="NZ_BSPX01000068.1"/>
</dbReference>
<keyword evidence="7" id="KW-1185">Reference proteome</keyword>
<dbReference type="InterPro" id="IPR005565">
    <property type="entry name" value="Hemolysn_activator_HlyB_C"/>
</dbReference>
<dbReference type="Gene3D" id="3.10.20.310">
    <property type="entry name" value="membrane protein fhac"/>
    <property type="match status" value="2"/>
</dbReference>
<organism evidence="6 7">
    <name type="scientific">Zoogloea oryzae</name>
    <dbReference type="NCBI Taxonomy" id="310767"/>
    <lineage>
        <taxon>Bacteria</taxon>
        <taxon>Pseudomonadati</taxon>
        <taxon>Pseudomonadota</taxon>
        <taxon>Betaproteobacteria</taxon>
        <taxon>Rhodocyclales</taxon>
        <taxon>Zoogloeaceae</taxon>
        <taxon>Zoogloea</taxon>
    </lineage>
</organism>
<reference evidence="7" key="1">
    <citation type="journal article" date="2019" name="Int. J. Syst. Evol. Microbiol.">
        <title>The Global Catalogue of Microorganisms (GCM) 10K type strain sequencing project: providing services to taxonomists for standard genome sequencing and annotation.</title>
        <authorList>
            <consortium name="The Broad Institute Genomics Platform"/>
            <consortium name="The Broad Institute Genome Sequencing Center for Infectious Disease"/>
            <person name="Wu L."/>
            <person name="Ma J."/>
        </authorList>
    </citation>
    <scope>NUCLEOTIDE SEQUENCE [LARGE SCALE GENOMIC DNA]</scope>
    <source>
        <strain evidence="7">NBRC 102407</strain>
    </source>
</reference>
<evidence type="ECO:0000256" key="1">
    <source>
        <dbReference type="ARBA" id="ARBA00022452"/>
    </source>
</evidence>
<feature type="domain" description="Haemolysin activator HlyB C-terminal" evidence="4">
    <location>
        <begin position="340"/>
        <end position="640"/>
    </location>
</feature>
<proteinExistence type="predicted"/>
<dbReference type="Pfam" id="PF03865">
    <property type="entry name" value="ShlB"/>
    <property type="match status" value="1"/>
</dbReference>
<evidence type="ECO:0000256" key="3">
    <source>
        <dbReference type="ARBA" id="ARBA00023237"/>
    </source>
</evidence>
<evidence type="ECO:0008006" key="8">
    <source>
        <dbReference type="Google" id="ProtNLM"/>
    </source>
</evidence>
<keyword evidence="3" id="KW-0998">Cell outer membrane</keyword>
<feature type="domain" description="Polypeptide-transport-associated ShlB-type" evidence="5">
    <location>
        <begin position="195"/>
        <end position="269"/>
    </location>
</feature>
<protein>
    <recommendedName>
        <fullName evidence="8">ShlB/FhaC/HecB family hemolysin secretion/activation protein</fullName>
    </recommendedName>
</protein>
<evidence type="ECO:0000259" key="5">
    <source>
        <dbReference type="Pfam" id="PF08479"/>
    </source>
</evidence>
<accession>A0ABQ6FEJ9</accession>
<evidence type="ECO:0000256" key="2">
    <source>
        <dbReference type="ARBA" id="ARBA00022692"/>
    </source>
</evidence>
<keyword evidence="2" id="KW-0812">Transmembrane</keyword>
<dbReference type="InterPro" id="IPR013686">
    <property type="entry name" value="Polypept-transport_assoc_ShlB"/>
</dbReference>
<dbReference type="Pfam" id="PF08479">
    <property type="entry name" value="POTRA_2"/>
    <property type="match status" value="1"/>
</dbReference>
<dbReference type="PANTHER" id="PTHR34597">
    <property type="entry name" value="SLR1661 PROTEIN"/>
    <property type="match status" value="1"/>
</dbReference>
<evidence type="ECO:0000259" key="4">
    <source>
        <dbReference type="Pfam" id="PF03865"/>
    </source>
</evidence>
<dbReference type="EMBL" id="BSPX01000068">
    <property type="protein sequence ID" value="GLT23992.1"/>
    <property type="molecule type" value="Genomic_DNA"/>
</dbReference>
<gene>
    <name evidence="6" type="ORF">GCM10007933_34630</name>
</gene>
<evidence type="ECO:0000313" key="7">
    <source>
        <dbReference type="Proteomes" id="UP001157167"/>
    </source>
</evidence>
<dbReference type="Proteomes" id="UP001157167">
    <property type="component" value="Unassembled WGS sequence"/>
</dbReference>
<keyword evidence="1" id="KW-1134">Transmembrane beta strand</keyword>
<evidence type="ECO:0000313" key="6">
    <source>
        <dbReference type="EMBL" id="GLT23992.1"/>
    </source>
</evidence>
<keyword evidence="1" id="KW-0472">Membrane</keyword>
<dbReference type="Gene3D" id="2.40.160.50">
    <property type="entry name" value="membrane protein fhac: a member of the omp85/tpsb transporter family"/>
    <property type="match status" value="1"/>
</dbReference>
<dbReference type="PANTHER" id="PTHR34597:SF1">
    <property type="entry name" value="HEME_HEMOPEXIN TRANSPORTER PROTEIN HUXB"/>
    <property type="match status" value="1"/>
</dbReference>
<name>A0ABQ6FEJ9_9RHOO</name>
<comment type="caution">
    <text evidence="6">The sequence shown here is derived from an EMBL/GenBank/DDBJ whole genome shotgun (WGS) entry which is preliminary data.</text>
</comment>
<dbReference type="InterPro" id="IPR051544">
    <property type="entry name" value="TPS_OM_transporter"/>
</dbReference>
<sequence length="705" mass="73721">MAHSRRPLASAGPRRAWLGAGSLLLLVPVVGSLAAPPVAGVGVLRSTTNASAADIGVVTAGQTRANQGTPARPLGQPATTLRKADIRSTMPKAQTSLAGLRLSMQGFRVEGNVKVSEEGLQQAMAPWLDRELSFPEFEKAVHAVADYLRTNGHPQVQVRISRAMMKEGQMAVAIEGLTPRSADYAEVPAVEPRIQVNRFEVTGVSLLTPDEVKAAVEPWEGKELTVAEMQKPAEAIASAIRAKGYPLAQAFLPPQRVDGGTLEITVQEGVVDGSAGIGGIVTSGAEKRIRPEVVARVLAEGAPAGQPLNGEALEQSLLVANDFPGVKKIKANLAPGSQPGTTQVEAQVEESPLVSGSVWADNYGNHFTGTGRLSFAANLNSPTGYGDLWSLTASRSSGMTSGRAGVVVPVGNKGGRLGASYSEVSMDFAGQVIPVNLDGKARVASLFGSYPLFRSATSNISLSGSYDAKNLTHNIEGTTDSARKIDLFTLGLLGDGLDRFGGTYSWNLSVATGNADLGGNAANALRDSISARTEGHFTKTNYSAVRLAPIGGPGSPWSWFASLSGQFAGKNLDSAEKFQLGGPSGVRAYPVGEAFGDSGYLASLEVRRSLGTSMLGESNVFGFFDLGGITQYHTTWDGWSAGNRPNSYTLKGYGIGASLVKTDTASLKAVVAKKIGTNPNQTINNTDSDGTDKSARIWIMGTVSF</sequence>